<organism evidence="7 8">
    <name type="scientific">Cytospora paraplurivora</name>
    <dbReference type="NCBI Taxonomy" id="2898453"/>
    <lineage>
        <taxon>Eukaryota</taxon>
        <taxon>Fungi</taxon>
        <taxon>Dikarya</taxon>
        <taxon>Ascomycota</taxon>
        <taxon>Pezizomycotina</taxon>
        <taxon>Sordariomycetes</taxon>
        <taxon>Sordariomycetidae</taxon>
        <taxon>Diaporthales</taxon>
        <taxon>Cytosporaceae</taxon>
        <taxon>Cytospora</taxon>
    </lineage>
</organism>
<feature type="transmembrane region" description="Helical" evidence="6">
    <location>
        <begin position="6"/>
        <end position="27"/>
    </location>
</feature>
<comment type="subcellular location">
    <subcellularLocation>
        <location evidence="1">Membrane</location>
        <topology evidence="1">Multi-pass membrane protein</topology>
    </subcellularLocation>
</comment>
<keyword evidence="4 6" id="KW-0472">Membrane</keyword>
<evidence type="ECO:0000256" key="4">
    <source>
        <dbReference type="ARBA" id="ARBA00023136"/>
    </source>
</evidence>
<keyword evidence="2 6" id="KW-0812">Transmembrane</keyword>
<dbReference type="InterPro" id="IPR006603">
    <property type="entry name" value="PQ-loop_rpt"/>
</dbReference>
<dbReference type="PANTHER" id="PTHR16201:SF37">
    <property type="entry name" value="PQ-LOOP REPEAT-CONTAINING PROTEIN"/>
    <property type="match status" value="1"/>
</dbReference>
<comment type="caution">
    <text evidence="7">The sequence shown here is derived from an EMBL/GenBank/DDBJ whole genome shotgun (WGS) entry which is preliminary data.</text>
</comment>
<evidence type="ECO:0000256" key="2">
    <source>
        <dbReference type="ARBA" id="ARBA00022692"/>
    </source>
</evidence>
<feature type="transmembrane region" description="Helical" evidence="6">
    <location>
        <begin position="98"/>
        <end position="122"/>
    </location>
</feature>
<dbReference type="Gene3D" id="1.20.1280.290">
    <property type="match status" value="1"/>
</dbReference>
<evidence type="ECO:0000256" key="1">
    <source>
        <dbReference type="ARBA" id="ARBA00004141"/>
    </source>
</evidence>
<feature type="transmembrane region" description="Helical" evidence="6">
    <location>
        <begin position="165"/>
        <end position="183"/>
    </location>
</feature>
<gene>
    <name evidence="7" type="ORF">SLS53_005884</name>
</gene>
<reference evidence="7 8" key="1">
    <citation type="journal article" date="2023" name="PLoS ONE">
        <title>Cytospora paraplurivora sp. nov. isolated from orchards with fruit tree decline syndrome in Ontario, Canada.</title>
        <authorList>
            <person name="Ilyukhin E."/>
            <person name="Nguyen H.D.T."/>
            <person name="Castle A.J."/>
            <person name="Ellouze W."/>
        </authorList>
    </citation>
    <scope>NUCLEOTIDE SEQUENCE [LARGE SCALE GENOMIC DNA]</scope>
    <source>
        <strain evidence="7 8">FDS-564</strain>
    </source>
</reference>
<feature type="transmembrane region" description="Helical" evidence="6">
    <location>
        <begin position="48"/>
        <end position="66"/>
    </location>
</feature>
<feature type="transmembrane region" description="Helical" evidence="6">
    <location>
        <begin position="134"/>
        <end position="153"/>
    </location>
</feature>
<dbReference type="Proteomes" id="UP001320245">
    <property type="component" value="Unassembled WGS sequence"/>
</dbReference>
<evidence type="ECO:0000256" key="3">
    <source>
        <dbReference type="ARBA" id="ARBA00022989"/>
    </source>
</evidence>
<dbReference type="Pfam" id="PF04193">
    <property type="entry name" value="PQ-loop"/>
    <property type="match status" value="1"/>
</dbReference>
<dbReference type="GO" id="GO:0016020">
    <property type="term" value="C:membrane"/>
    <property type="evidence" value="ECO:0007669"/>
    <property type="project" value="UniProtKB-SubCell"/>
</dbReference>
<dbReference type="SMART" id="SM00679">
    <property type="entry name" value="CTNS"/>
    <property type="match status" value="2"/>
</dbReference>
<evidence type="ECO:0000313" key="8">
    <source>
        <dbReference type="Proteomes" id="UP001320245"/>
    </source>
</evidence>
<accession>A0AAN9UCE1</accession>
<sequence length="318" mass="34415">MAPQASIPVAATVLGTIGTILWCVQLVPQIWTNWRTKSTDGLPGSMMFLWALCGVPFGTYSIVQNFNMPIQVQPQCFMALCLVSWAQTLVYSRRWRAWAAALLGVAVAAVFAGVEAALILTIRPVYDRGDETPVLVVGIVASVLLAAGLLPPYGEIWKRRGRVIGINWVFLTMDWNGAFFSLMAVDQKLCRSVYATADGCNSLSIALEAGIFTSHIIWLLRTRKIRKHAKAQGKTFDDIAAEHEERGIPFKFAERKSRKERGKQAEEEDIEAGAVSGVSQVDGQPARVGSTAADGSANESTSPEKGGERSGGEKGISG</sequence>
<name>A0AAN9UCE1_9PEZI</name>
<protein>
    <recommendedName>
        <fullName evidence="9">PQ loop repeat protein</fullName>
    </recommendedName>
</protein>
<evidence type="ECO:0008006" key="9">
    <source>
        <dbReference type="Google" id="ProtNLM"/>
    </source>
</evidence>
<feature type="transmembrane region" description="Helical" evidence="6">
    <location>
        <begin position="203"/>
        <end position="220"/>
    </location>
</feature>
<proteinExistence type="predicted"/>
<feature type="region of interest" description="Disordered" evidence="5">
    <location>
        <begin position="251"/>
        <end position="318"/>
    </location>
</feature>
<dbReference type="AlphaFoldDB" id="A0AAN9UCE1"/>
<evidence type="ECO:0000256" key="6">
    <source>
        <dbReference type="SAM" id="Phobius"/>
    </source>
</evidence>
<keyword evidence="3 6" id="KW-1133">Transmembrane helix</keyword>
<keyword evidence="8" id="KW-1185">Reference proteome</keyword>
<dbReference type="PANTHER" id="PTHR16201">
    <property type="entry name" value="SEVEN TRANSMEMBRANE PROTEIN 1-RELATED"/>
    <property type="match status" value="1"/>
</dbReference>
<evidence type="ECO:0000313" key="7">
    <source>
        <dbReference type="EMBL" id="KAK7738988.1"/>
    </source>
</evidence>
<dbReference type="EMBL" id="JAJSPL020000024">
    <property type="protein sequence ID" value="KAK7738988.1"/>
    <property type="molecule type" value="Genomic_DNA"/>
</dbReference>
<evidence type="ECO:0000256" key="5">
    <source>
        <dbReference type="SAM" id="MobiDB-lite"/>
    </source>
</evidence>
<feature type="compositionally biased region" description="Basic and acidic residues" evidence="5">
    <location>
        <begin position="251"/>
        <end position="265"/>
    </location>
</feature>
<dbReference type="InterPro" id="IPR051415">
    <property type="entry name" value="LAAT-1"/>
</dbReference>